<dbReference type="GO" id="GO:0005783">
    <property type="term" value="C:endoplasmic reticulum"/>
    <property type="evidence" value="ECO:0007669"/>
    <property type="project" value="TreeGrafter"/>
</dbReference>
<feature type="transmembrane region" description="Helical" evidence="3">
    <location>
        <begin position="6"/>
        <end position="28"/>
    </location>
</feature>
<dbReference type="EMBL" id="KB206537">
    <property type="protein sequence ID" value="ELP90103.1"/>
    <property type="molecule type" value="Genomic_DNA"/>
</dbReference>
<dbReference type="KEGG" id="eiv:EIN_405170"/>
<dbReference type="GO" id="GO:0030497">
    <property type="term" value="P:fatty acid elongation"/>
    <property type="evidence" value="ECO:0007669"/>
    <property type="project" value="TreeGrafter"/>
</dbReference>
<dbReference type="VEuPathDB" id="AmoebaDB:EIN_405170"/>
<dbReference type="Proteomes" id="UP000014680">
    <property type="component" value="Unassembled WGS sequence"/>
</dbReference>
<sequence>MEGSQLVLALVGGIVSVVLVFPVFQMLYRLFIRPFLNPNPIKKYKNEGAYAFITGATSGVGKAFAERFANEGFNLIISARREQNLTELKNELESKYKTNVVVQVSDFSIDSKEQWETIHKLFETYKIRVLINNVGKSSRGTFAGETCDETQSLINLNLWTPVKLSHFFISTIPQHEQGLIIYMGGALGEFVTPFCTTYSSSKAFVNLFGQCLSYENENVACTVFSPWFISTEMTHHKQPNLSVLTPEHFVALAMKHVGLTNFCCPHWFHYLQGIGYYCFPDKVKAAINKKMIPKKDQ</sequence>
<evidence type="ECO:0000256" key="2">
    <source>
        <dbReference type="ARBA" id="ARBA00023002"/>
    </source>
</evidence>
<name>A0A0A1U6Q8_ENTIV</name>
<gene>
    <name evidence="4" type="ORF">EIN_405170</name>
</gene>
<dbReference type="PANTHER" id="PTHR43086">
    <property type="entry name" value="VERY-LONG-CHAIN 3-OXOOACYL-COA REDUCTASE"/>
    <property type="match status" value="1"/>
</dbReference>
<organism evidence="4 5">
    <name type="scientific">Entamoeba invadens IP1</name>
    <dbReference type="NCBI Taxonomy" id="370355"/>
    <lineage>
        <taxon>Eukaryota</taxon>
        <taxon>Amoebozoa</taxon>
        <taxon>Evosea</taxon>
        <taxon>Archamoebae</taxon>
        <taxon>Mastigamoebida</taxon>
        <taxon>Entamoebidae</taxon>
        <taxon>Entamoeba</taxon>
    </lineage>
</organism>
<keyword evidence="5" id="KW-1185">Reference proteome</keyword>
<evidence type="ECO:0000313" key="5">
    <source>
        <dbReference type="Proteomes" id="UP000014680"/>
    </source>
</evidence>
<protein>
    <submittedName>
        <fullName evidence="4">Estradiol 17-beta-dehydrogenase, putative</fullName>
    </submittedName>
</protein>
<dbReference type="InterPro" id="IPR036291">
    <property type="entry name" value="NAD(P)-bd_dom_sf"/>
</dbReference>
<dbReference type="OrthoDB" id="5545019at2759"/>
<accession>A0A0A1U6Q8</accession>
<dbReference type="OMA" id="GNMPIPN"/>
<dbReference type="PRINTS" id="PR00081">
    <property type="entry name" value="GDHRDH"/>
</dbReference>
<dbReference type="RefSeq" id="XP_004256874.1">
    <property type="nucleotide sequence ID" value="XM_004256826.1"/>
</dbReference>
<dbReference type="InterPro" id="IPR002347">
    <property type="entry name" value="SDR_fam"/>
</dbReference>
<dbReference type="Pfam" id="PF00106">
    <property type="entry name" value="adh_short"/>
    <property type="match status" value="1"/>
</dbReference>
<evidence type="ECO:0000256" key="3">
    <source>
        <dbReference type="SAM" id="Phobius"/>
    </source>
</evidence>
<dbReference type="GO" id="GO:0016491">
    <property type="term" value="F:oxidoreductase activity"/>
    <property type="evidence" value="ECO:0007669"/>
    <property type="project" value="UniProtKB-KW"/>
</dbReference>
<keyword evidence="3" id="KW-1133">Transmembrane helix</keyword>
<dbReference type="PIRSF" id="PIRSF000126">
    <property type="entry name" value="11-beta-HSD1"/>
    <property type="match status" value="1"/>
</dbReference>
<keyword evidence="3" id="KW-0472">Membrane</keyword>
<proteinExistence type="predicted"/>
<evidence type="ECO:0000256" key="1">
    <source>
        <dbReference type="ARBA" id="ARBA00022857"/>
    </source>
</evidence>
<keyword evidence="2" id="KW-0560">Oxidoreductase</keyword>
<dbReference type="AlphaFoldDB" id="A0A0A1U6Q8"/>
<keyword evidence="3" id="KW-0812">Transmembrane</keyword>
<reference evidence="4 5" key="1">
    <citation type="submission" date="2012-10" db="EMBL/GenBank/DDBJ databases">
        <authorList>
            <person name="Zafar N."/>
            <person name="Inman J."/>
            <person name="Hall N."/>
            <person name="Lorenzi H."/>
            <person name="Caler E."/>
        </authorList>
    </citation>
    <scope>NUCLEOTIDE SEQUENCE [LARGE SCALE GENOMIC DNA]</scope>
    <source>
        <strain evidence="4 5">IP1</strain>
    </source>
</reference>
<dbReference type="Gene3D" id="3.40.50.720">
    <property type="entry name" value="NAD(P)-binding Rossmann-like Domain"/>
    <property type="match status" value="1"/>
</dbReference>
<dbReference type="GeneID" id="14889058"/>
<keyword evidence="1" id="KW-0521">NADP</keyword>
<dbReference type="SUPFAM" id="SSF51735">
    <property type="entry name" value="NAD(P)-binding Rossmann-fold domains"/>
    <property type="match status" value="1"/>
</dbReference>
<dbReference type="PANTHER" id="PTHR43086:SF2">
    <property type="entry name" value="HYDROXYSTEROID DEHYDROGENASE-LIKE PROTEIN 1"/>
    <property type="match status" value="1"/>
</dbReference>
<evidence type="ECO:0000313" key="4">
    <source>
        <dbReference type="EMBL" id="ELP90103.1"/>
    </source>
</evidence>